<protein>
    <recommendedName>
        <fullName evidence="3">histidine kinase</fullName>
        <ecNumber evidence="3">2.7.13.3</ecNumber>
    </recommendedName>
</protein>
<dbReference type="Gene3D" id="3.30.450.20">
    <property type="entry name" value="PAS domain"/>
    <property type="match status" value="1"/>
</dbReference>
<comment type="subcellular location">
    <subcellularLocation>
        <location evidence="2">Membrane</location>
        <topology evidence="2">Multi-pass membrane protein</topology>
    </subcellularLocation>
</comment>
<dbReference type="SUPFAM" id="SSF47384">
    <property type="entry name" value="Homodimeric domain of signal transducing histidine kinase"/>
    <property type="match status" value="1"/>
</dbReference>
<dbReference type="Pfam" id="PF00989">
    <property type="entry name" value="PAS"/>
    <property type="match status" value="1"/>
</dbReference>
<feature type="transmembrane region" description="Helical" evidence="13">
    <location>
        <begin position="291"/>
        <end position="313"/>
    </location>
</feature>
<evidence type="ECO:0000256" key="10">
    <source>
        <dbReference type="ARBA" id="ARBA00022989"/>
    </source>
</evidence>
<dbReference type="Pfam" id="PF00672">
    <property type="entry name" value="HAMP"/>
    <property type="match status" value="1"/>
</dbReference>
<keyword evidence="4" id="KW-0597">Phosphoprotein</keyword>
<evidence type="ECO:0000256" key="12">
    <source>
        <dbReference type="ARBA" id="ARBA00023136"/>
    </source>
</evidence>
<keyword evidence="10 13" id="KW-1133">Transmembrane helix</keyword>
<gene>
    <name evidence="19" type="ORF">A2846_04535</name>
</gene>
<keyword evidence="6 13" id="KW-0812">Transmembrane</keyword>
<name>A0A1F5P3J9_9BACT</name>
<dbReference type="Gene3D" id="3.30.565.10">
    <property type="entry name" value="Histidine kinase-like ATPase, C-terminal domain"/>
    <property type="match status" value="1"/>
</dbReference>
<dbReference type="GO" id="GO:0005524">
    <property type="term" value="F:ATP binding"/>
    <property type="evidence" value="ECO:0007669"/>
    <property type="project" value="UniProtKB-KW"/>
</dbReference>
<dbReference type="EC" id="2.7.13.3" evidence="3"/>
<evidence type="ECO:0000256" key="7">
    <source>
        <dbReference type="ARBA" id="ARBA00022741"/>
    </source>
</evidence>
<dbReference type="InterPro" id="IPR003660">
    <property type="entry name" value="HAMP_dom"/>
</dbReference>
<dbReference type="Pfam" id="PF00512">
    <property type="entry name" value="HisKA"/>
    <property type="match status" value="1"/>
</dbReference>
<dbReference type="PANTHER" id="PTHR42878">
    <property type="entry name" value="TWO-COMPONENT HISTIDINE KINASE"/>
    <property type="match status" value="1"/>
</dbReference>
<dbReference type="NCBIfam" id="TIGR00229">
    <property type="entry name" value="sensory_box"/>
    <property type="match status" value="1"/>
</dbReference>
<feature type="domain" description="HAMP" evidence="18">
    <location>
        <begin position="315"/>
        <end position="367"/>
    </location>
</feature>
<dbReference type="InterPro" id="IPR005467">
    <property type="entry name" value="His_kinase_dom"/>
</dbReference>
<evidence type="ECO:0000259" key="16">
    <source>
        <dbReference type="PROSITE" id="PS50112"/>
    </source>
</evidence>
<keyword evidence="12 13" id="KW-0472">Membrane</keyword>
<feature type="domain" description="PAS" evidence="16">
    <location>
        <begin position="372"/>
        <end position="445"/>
    </location>
</feature>
<dbReference type="CDD" id="cd06225">
    <property type="entry name" value="HAMP"/>
    <property type="match status" value="1"/>
</dbReference>
<dbReference type="Gene3D" id="6.10.340.10">
    <property type="match status" value="1"/>
</dbReference>
<evidence type="ECO:0000256" key="2">
    <source>
        <dbReference type="ARBA" id="ARBA00004141"/>
    </source>
</evidence>
<dbReference type="SMART" id="SM00304">
    <property type="entry name" value="HAMP"/>
    <property type="match status" value="1"/>
</dbReference>
<dbReference type="EMBL" id="MFEN01000007">
    <property type="protein sequence ID" value="OGE84517.1"/>
    <property type="molecule type" value="Genomic_DNA"/>
</dbReference>
<dbReference type="Gene3D" id="1.10.287.130">
    <property type="match status" value="1"/>
</dbReference>
<reference evidence="19 20" key="1">
    <citation type="journal article" date="2016" name="Nat. Commun.">
        <title>Thousands of microbial genomes shed light on interconnected biogeochemical processes in an aquifer system.</title>
        <authorList>
            <person name="Anantharaman K."/>
            <person name="Brown C.T."/>
            <person name="Hug L.A."/>
            <person name="Sharon I."/>
            <person name="Castelle C.J."/>
            <person name="Probst A.J."/>
            <person name="Thomas B.C."/>
            <person name="Singh A."/>
            <person name="Wilkins M.J."/>
            <person name="Karaoz U."/>
            <person name="Brodie E.L."/>
            <person name="Williams K.H."/>
            <person name="Hubbard S.S."/>
            <person name="Banfield J.F."/>
        </authorList>
    </citation>
    <scope>NUCLEOTIDE SEQUENCE [LARGE SCALE GENOMIC DNA]</scope>
</reference>
<dbReference type="GO" id="GO:0000156">
    <property type="term" value="F:phosphorelay response regulator activity"/>
    <property type="evidence" value="ECO:0007669"/>
    <property type="project" value="TreeGrafter"/>
</dbReference>
<evidence type="ECO:0000256" key="9">
    <source>
        <dbReference type="ARBA" id="ARBA00022840"/>
    </source>
</evidence>
<evidence type="ECO:0000259" key="17">
    <source>
        <dbReference type="PROSITE" id="PS50113"/>
    </source>
</evidence>
<dbReference type="InterPro" id="IPR036097">
    <property type="entry name" value="HisK_dim/P_sf"/>
</dbReference>
<dbReference type="InterPro" id="IPR036890">
    <property type="entry name" value="HATPase_C_sf"/>
</dbReference>
<dbReference type="GO" id="GO:0030295">
    <property type="term" value="F:protein kinase activator activity"/>
    <property type="evidence" value="ECO:0007669"/>
    <property type="project" value="TreeGrafter"/>
</dbReference>
<dbReference type="InterPro" id="IPR035965">
    <property type="entry name" value="PAS-like_dom_sf"/>
</dbReference>
<keyword evidence="8" id="KW-0418">Kinase</keyword>
<feature type="domain" description="PAC" evidence="17">
    <location>
        <begin position="450"/>
        <end position="502"/>
    </location>
</feature>
<dbReference type="Proteomes" id="UP000176339">
    <property type="component" value="Unassembled WGS sequence"/>
</dbReference>
<evidence type="ECO:0000256" key="13">
    <source>
        <dbReference type="SAM" id="Phobius"/>
    </source>
</evidence>
<dbReference type="PROSITE" id="PS50109">
    <property type="entry name" value="HIS_KIN"/>
    <property type="match status" value="1"/>
</dbReference>
<dbReference type="InterPro" id="IPR000014">
    <property type="entry name" value="PAS"/>
</dbReference>
<evidence type="ECO:0000259" key="15">
    <source>
        <dbReference type="PROSITE" id="PS50109"/>
    </source>
</evidence>
<dbReference type="GO" id="GO:0000155">
    <property type="term" value="F:phosphorelay sensor kinase activity"/>
    <property type="evidence" value="ECO:0007669"/>
    <property type="project" value="InterPro"/>
</dbReference>
<dbReference type="SMART" id="SM00388">
    <property type="entry name" value="HisKA"/>
    <property type="match status" value="1"/>
</dbReference>
<evidence type="ECO:0000256" key="4">
    <source>
        <dbReference type="ARBA" id="ARBA00022553"/>
    </source>
</evidence>
<dbReference type="Pfam" id="PF02518">
    <property type="entry name" value="HATPase_c"/>
    <property type="match status" value="1"/>
</dbReference>
<proteinExistence type="predicted"/>
<dbReference type="PANTHER" id="PTHR42878:SF7">
    <property type="entry name" value="SENSOR HISTIDINE KINASE GLRK"/>
    <property type="match status" value="1"/>
</dbReference>
<keyword evidence="9" id="KW-0067">ATP-binding</keyword>
<evidence type="ECO:0000256" key="3">
    <source>
        <dbReference type="ARBA" id="ARBA00012438"/>
    </source>
</evidence>
<dbReference type="SMART" id="SM00091">
    <property type="entry name" value="PAS"/>
    <property type="match status" value="1"/>
</dbReference>
<dbReference type="SUPFAM" id="SSF55785">
    <property type="entry name" value="PYP-like sensor domain (PAS domain)"/>
    <property type="match status" value="1"/>
</dbReference>
<keyword evidence="7" id="KW-0547">Nucleotide-binding</keyword>
<dbReference type="InterPro" id="IPR003594">
    <property type="entry name" value="HATPase_dom"/>
</dbReference>
<sequence length="722" mass="80805">MRLSKKVSIPIIAGAVLMLASGAFATFVFTKSALQVIIQANQEELSRQTMDKVDRLLFGYYVSIQNIGEEEHIERTLGGELTDLRVIERRIKELPFLSGPWDQLKIVNLDKVIVVSNTQQRAGRGFVENSPSNLAALKAAFAGHVYYSDFIAADGELDRPTMIFAAPIRDQEKSGNPIVGAVIGHIAWPVISEILKNLSSTTEFDLYNHEGVLIATNQETEPNLFHKNEEVTKVIQNPKNSSEVSIELENHFEALITQTTSAGYLSYKGNGWVLFAETPTAIAFAPAKKTAWIIVSVLIPIISLVMVTILYLLNRLIVQPVVKLTKITDVIANGDLAKRAEVKAQDEIGDLTTSFNLMADKIMNSYSDVKKAKDKIVTLVESISDGVIAIDINWNIIEWNSAAETISGWSKREVLGKPFRDHIHFIRERDRSENIIFIQEAMLYGKAKSMENHTILVRKDKSEISIGDSAAPIFDENKKVIGVIIVFRDMTKELESQSLKTDFKYAAHQMRTPVTKVLWDIEVAIDSKDEKERQELLTDAHDSARSISKMSDQLLAVAEIEQNVVVPRHEAVDAAEIIGEILRELKPNADKEKIRLSFVNNIDDSKIETDKILVKRFLSELVDNGIKYNKENGEVLIAMTEDGSQVLFEIKDTGIGIIENQHPLIFTKFFRGANYDTSKIPGAGMGLFISRSYVNLLNGKIWFRSEVGKGTSFFVLLPKLRQ</sequence>
<dbReference type="CDD" id="cd00130">
    <property type="entry name" value="PAS"/>
    <property type="match status" value="1"/>
</dbReference>
<evidence type="ECO:0000313" key="20">
    <source>
        <dbReference type="Proteomes" id="UP000176339"/>
    </source>
</evidence>
<evidence type="ECO:0000256" key="8">
    <source>
        <dbReference type="ARBA" id="ARBA00022777"/>
    </source>
</evidence>
<dbReference type="SUPFAM" id="SSF158472">
    <property type="entry name" value="HAMP domain-like"/>
    <property type="match status" value="1"/>
</dbReference>
<feature type="signal peptide" evidence="14">
    <location>
        <begin position="1"/>
        <end position="25"/>
    </location>
</feature>
<feature type="domain" description="Histidine kinase" evidence="15">
    <location>
        <begin position="505"/>
        <end position="721"/>
    </location>
</feature>
<dbReference type="SUPFAM" id="SSF55874">
    <property type="entry name" value="ATPase domain of HSP90 chaperone/DNA topoisomerase II/histidine kinase"/>
    <property type="match status" value="1"/>
</dbReference>
<evidence type="ECO:0000256" key="6">
    <source>
        <dbReference type="ARBA" id="ARBA00022692"/>
    </source>
</evidence>
<dbReference type="PROSITE" id="PS50885">
    <property type="entry name" value="HAMP"/>
    <property type="match status" value="1"/>
</dbReference>
<dbReference type="PROSITE" id="PS50113">
    <property type="entry name" value="PAC"/>
    <property type="match status" value="1"/>
</dbReference>
<dbReference type="InterPro" id="IPR004358">
    <property type="entry name" value="Sig_transdc_His_kin-like_C"/>
</dbReference>
<dbReference type="SMART" id="SM00387">
    <property type="entry name" value="HATPase_c"/>
    <property type="match status" value="1"/>
</dbReference>
<dbReference type="InterPro" id="IPR003661">
    <property type="entry name" value="HisK_dim/P_dom"/>
</dbReference>
<dbReference type="InterPro" id="IPR013767">
    <property type="entry name" value="PAS_fold"/>
</dbReference>
<comment type="caution">
    <text evidence="19">The sequence shown here is derived from an EMBL/GenBank/DDBJ whole genome shotgun (WGS) entry which is preliminary data.</text>
</comment>
<evidence type="ECO:0000313" key="19">
    <source>
        <dbReference type="EMBL" id="OGE84517.1"/>
    </source>
</evidence>
<dbReference type="GO" id="GO:0007234">
    <property type="term" value="P:osmosensory signaling via phosphorelay pathway"/>
    <property type="evidence" value="ECO:0007669"/>
    <property type="project" value="TreeGrafter"/>
</dbReference>
<evidence type="ECO:0000259" key="18">
    <source>
        <dbReference type="PROSITE" id="PS50885"/>
    </source>
</evidence>
<dbReference type="GO" id="GO:0016020">
    <property type="term" value="C:membrane"/>
    <property type="evidence" value="ECO:0007669"/>
    <property type="project" value="UniProtKB-SubCell"/>
</dbReference>
<accession>A0A1F5P3J9</accession>
<dbReference type="InterPro" id="IPR000700">
    <property type="entry name" value="PAS-assoc_C"/>
</dbReference>
<keyword evidence="11" id="KW-0902">Two-component regulatory system</keyword>
<comment type="catalytic activity">
    <reaction evidence="1">
        <text>ATP + protein L-histidine = ADP + protein N-phospho-L-histidine.</text>
        <dbReference type="EC" id="2.7.13.3"/>
    </reaction>
</comment>
<dbReference type="GO" id="GO:0006355">
    <property type="term" value="P:regulation of DNA-templated transcription"/>
    <property type="evidence" value="ECO:0007669"/>
    <property type="project" value="InterPro"/>
</dbReference>
<keyword evidence="14" id="KW-0732">Signal</keyword>
<dbReference type="PROSITE" id="PS50112">
    <property type="entry name" value="PAS"/>
    <property type="match status" value="1"/>
</dbReference>
<evidence type="ECO:0000256" key="11">
    <source>
        <dbReference type="ARBA" id="ARBA00023012"/>
    </source>
</evidence>
<dbReference type="CDD" id="cd00082">
    <property type="entry name" value="HisKA"/>
    <property type="match status" value="1"/>
</dbReference>
<evidence type="ECO:0000256" key="14">
    <source>
        <dbReference type="SAM" id="SignalP"/>
    </source>
</evidence>
<keyword evidence="5" id="KW-0808">Transferase</keyword>
<dbReference type="InterPro" id="IPR050351">
    <property type="entry name" value="BphY/WalK/GraS-like"/>
</dbReference>
<dbReference type="AlphaFoldDB" id="A0A1F5P3J9"/>
<evidence type="ECO:0000256" key="5">
    <source>
        <dbReference type="ARBA" id="ARBA00022679"/>
    </source>
</evidence>
<organism evidence="19 20">
    <name type="scientific">Candidatus Doudnabacteria bacterium RIFCSPHIGHO2_01_FULL_49_9</name>
    <dbReference type="NCBI Taxonomy" id="1817827"/>
    <lineage>
        <taxon>Bacteria</taxon>
        <taxon>Candidatus Doudnaibacteriota</taxon>
    </lineage>
</organism>
<dbReference type="PRINTS" id="PR00344">
    <property type="entry name" value="BCTRLSENSOR"/>
</dbReference>
<feature type="chain" id="PRO_5009520333" description="histidine kinase" evidence="14">
    <location>
        <begin position="26"/>
        <end position="722"/>
    </location>
</feature>
<evidence type="ECO:0000256" key="1">
    <source>
        <dbReference type="ARBA" id="ARBA00000085"/>
    </source>
</evidence>